<dbReference type="GO" id="GO:0000298">
    <property type="term" value="F:endopolyphosphatase activity"/>
    <property type="evidence" value="ECO:0007669"/>
    <property type="project" value="TreeGrafter"/>
</dbReference>
<keyword evidence="1" id="KW-0472">Membrane</keyword>
<keyword evidence="4" id="KW-1185">Reference proteome</keyword>
<dbReference type="GO" id="GO:0005737">
    <property type="term" value="C:cytoplasm"/>
    <property type="evidence" value="ECO:0007669"/>
    <property type="project" value="TreeGrafter"/>
</dbReference>
<proteinExistence type="predicted"/>
<accession>A0AAD5W345</accession>
<dbReference type="PANTHER" id="PTHR42850">
    <property type="entry name" value="METALLOPHOSPHOESTERASE"/>
    <property type="match status" value="1"/>
</dbReference>
<name>A0AAD5W345_9AGAR</name>
<evidence type="ECO:0000313" key="3">
    <source>
        <dbReference type="EMBL" id="KAJ3574187.1"/>
    </source>
</evidence>
<reference evidence="3" key="1">
    <citation type="submission" date="2022-07" db="EMBL/GenBank/DDBJ databases">
        <title>Genome Sequence of Leucocoprinus birnbaumii.</title>
        <authorList>
            <person name="Buettner E."/>
        </authorList>
    </citation>
    <scope>NUCLEOTIDE SEQUENCE</scope>
    <source>
        <strain evidence="3">VT141</strain>
    </source>
</reference>
<organism evidence="3 4">
    <name type="scientific">Leucocoprinus birnbaumii</name>
    <dbReference type="NCBI Taxonomy" id="56174"/>
    <lineage>
        <taxon>Eukaryota</taxon>
        <taxon>Fungi</taxon>
        <taxon>Dikarya</taxon>
        <taxon>Basidiomycota</taxon>
        <taxon>Agaricomycotina</taxon>
        <taxon>Agaricomycetes</taxon>
        <taxon>Agaricomycetidae</taxon>
        <taxon>Agaricales</taxon>
        <taxon>Agaricineae</taxon>
        <taxon>Agaricaceae</taxon>
        <taxon>Leucocoprinus</taxon>
    </lineage>
</organism>
<dbReference type="InterPro" id="IPR050126">
    <property type="entry name" value="Ap4A_hydrolase"/>
</dbReference>
<dbReference type="EMBL" id="JANIEX010000077">
    <property type="protein sequence ID" value="KAJ3574187.1"/>
    <property type="molecule type" value="Genomic_DNA"/>
</dbReference>
<sequence length="460" mass="52308">MLHPRLFMAFLALPVSVAIAFLVYVALNEFGDPFRKRPSEPNHPDFSRYRHIQTLSADEFPLDNPQRRVILIGDIHGKDKWFRKLLDEVDYDSQNDVLVHTGDFIARGDHNGSMAVIDFMTTHNITGVRGNHDQKILEWREWMPWFDNLSGGSEWLAQLESAWHEAKEEGQNLKEWAKQQRNQARGRNAAWWRNIPKKWVPFGDHYRIAKALTEEQHAYLLALPLKIHAPSAHTFVVHAGLLPGDVRYDYFDRERQPLARIPCIETEILQRVPQNTVPWNNLNMRSVLKNNDISKKASKGTPWGVYWNAQMKMCNGYDLKNTVEKSSSLQIQDSDALTVSPKTLPCHPSTVVYGHTAARGLDVQRFSVGLDTGCVYGRGLTALILGPNPLPKNKEGEEVQYDTSSDGVYEGDLDDDAYDDDFDVVEPATIRRTQSKKKRTKTIKFGDNGQATLVGISCSK</sequence>
<dbReference type="InterPro" id="IPR029052">
    <property type="entry name" value="Metallo-depent_PP-like"/>
</dbReference>
<feature type="transmembrane region" description="Helical" evidence="1">
    <location>
        <begin position="6"/>
        <end position="27"/>
    </location>
</feature>
<evidence type="ECO:0000313" key="4">
    <source>
        <dbReference type="Proteomes" id="UP001213000"/>
    </source>
</evidence>
<dbReference type="InterPro" id="IPR004843">
    <property type="entry name" value="Calcineurin-like_PHP"/>
</dbReference>
<evidence type="ECO:0000259" key="2">
    <source>
        <dbReference type="Pfam" id="PF00149"/>
    </source>
</evidence>
<dbReference type="AlphaFoldDB" id="A0AAD5W345"/>
<keyword evidence="1" id="KW-0812">Transmembrane</keyword>
<dbReference type="SUPFAM" id="SSF56300">
    <property type="entry name" value="Metallo-dependent phosphatases"/>
    <property type="match status" value="1"/>
</dbReference>
<evidence type="ECO:0000256" key="1">
    <source>
        <dbReference type="SAM" id="Phobius"/>
    </source>
</evidence>
<protein>
    <recommendedName>
        <fullName evidence="2">Calcineurin-like phosphoesterase domain-containing protein</fullName>
    </recommendedName>
</protein>
<dbReference type="GO" id="GO:0016791">
    <property type="term" value="F:phosphatase activity"/>
    <property type="evidence" value="ECO:0007669"/>
    <property type="project" value="TreeGrafter"/>
</dbReference>
<keyword evidence="1" id="KW-1133">Transmembrane helix</keyword>
<gene>
    <name evidence="3" type="ORF">NP233_g1947</name>
</gene>
<dbReference type="Gene3D" id="3.60.21.10">
    <property type="match status" value="1"/>
</dbReference>
<dbReference type="GO" id="GO:0006798">
    <property type="term" value="P:polyphosphate catabolic process"/>
    <property type="evidence" value="ECO:0007669"/>
    <property type="project" value="TreeGrafter"/>
</dbReference>
<dbReference type="PANTHER" id="PTHR42850:SF4">
    <property type="entry name" value="ZINC-DEPENDENT ENDOPOLYPHOSPHATASE"/>
    <property type="match status" value="1"/>
</dbReference>
<dbReference type="Proteomes" id="UP001213000">
    <property type="component" value="Unassembled WGS sequence"/>
</dbReference>
<comment type="caution">
    <text evidence="3">The sequence shown here is derived from an EMBL/GenBank/DDBJ whole genome shotgun (WGS) entry which is preliminary data.</text>
</comment>
<dbReference type="Pfam" id="PF00149">
    <property type="entry name" value="Metallophos"/>
    <property type="match status" value="1"/>
</dbReference>
<feature type="domain" description="Calcineurin-like phosphoesterase" evidence="2">
    <location>
        <begin position="68"/>
        <end position="201"/>
    </location>
</feature>